<feature type="signal peptide" evidence="1">
    <location>
        <begin position="1"/>
        <end position="21"/>
    </location>
</feature>
<organism evidence="2 3">
    <name type="scientific">Gaoshiqia sediminis</name>
    <dbReference type="NCBI Taxonomy" id="2986998"/>
    <lineage>
        <taxon>Bacteria</taxon>
        <taxon>Pseudomonadati</taxon>
        <taxon>Bacteroidota</taxon>
        <taxon>Bacteroidia</taxon>
        <taxon>Marinilabiliales</taxon>
        <taxon>Prolixibacteraceae</taxon>
        <taxon>Gaoshiqia</taxon>
    </lineage>
</organism>
<feature type="chain" id="PRO_5041217323" evidence="1">
    <location>
        <begin position="22"/>
        <end position="120"/>
    </location>
</feature>
<evidence type="ECO:0000313" key="2">
    <source>
        <dbReference type="EMBL" id="MCW0482704.1"/>
    </source>
</evidence>
<accession>A0AA42C6N1</accession>
<dbReference type="AlphaFoldDB" id="A0AA42C6N1"/>
<name>A0AA42C6N1_9BACT</name>
<proteinExistence type="predicted"/>
<dbReference type="RefSeq" id="WP_282591309.1">
    <property type="nucleotide sequence ID" value="NZ_JAPAAF010000008.1"/>
</dbReference>
<gene>
    <name evidence="2" type="ORF">N2K84_08195</name>
</gene>
<evidence type="ECO:0000313" key="3">
    <source>
        <dbReference type="Proteomes" id="UP001163821"/>
    </source>
</evidence>
<comment type="caution">
    <text evidence="2">The sequence shown here is derived from an EMBL/GenBank/DDBJ whole genome shotgun (WGS) entry which is preliminary data.</text>
</comment>
<keyword evidence="3" id="KW-1185">Reference proteome</keyword>
<protein>
    <submittedName>
        <fullName evidence="2">Uncharacterized protein</fullName>
    </submittedName>
</protein>
<dbReference type="EMBL" id="JAPAAF010000008">
    <property type="protein sequence ID" value="MCW0482704.1"/>
    <property type="molecule type" value="Genomic_DNA"/>
</dbReference>
<sequence length="120" mass="13417">MKKIVRLLLFLLIACHLSSGGMLPTASRVPVLQESVEPFIGNKEVATIQSPGKFPLYLYQNENTVAETITGSFRFHTITLPAGQVVPRNFSFRNDIRLTFYVIDQEAPVPVFIRGHALLC</sequence>
<evidence type="ECO:0000256" key="1">
    <source>
        <dbReference type="SAM" id="SignalP"/>
    </source>
</evidence>
<dbReference type="Proteomes" id="UP001163821">
    <property type="component" value="Unassembled WGS sequence"/>
</dbReference>
<reference evidence="2" key="1">
    <citation type="submission" date="2022-10" db="EMBL/GenBank/DDBJ databases">
        <title>Gaoshiqiia sediminis gen. nov., sp. nov., isolated from coastal sediment.</title>
        <authorList>
            <person name="Yu W.X."/>
            <person name="Mu D.S."/>
            <person name="Du J.Z."/>
            <person name="Liang Y.Q."/>
        </authorList>
    </citation>
    <scope>NUCLEOTIDE SEQUENCE</scope>
    <source>
        <strain evidence="2">A06</strain>
    </source>
</reference>
<keyword evidence="1" id="KW-0732">Signal</keyword>